<dbReference type="NCBIfam" id="TIGR01838">
    <property type="entry name" value="PHA_synth_I"/>
    <property type="match status" value="1"/>
</dbReference>
<dbReference type="PANTHER" id="PTHR36837">
    <property type="entry name" value="POLY(3-HYDROXYALKANOATE) POLYMERASE SUBUNIT PHAC"/>
    <property type="match status" value="1"/>
</dbReference>
<sequence>MTTQNTTPQLPDIEALSRNASLFVEQFSRTAATYIKPLDGDGVPAGPSEEVGDVVRTLGSVAEKWLADPQRTLEAQTKLSEAFINLWGSTWFRLQGEAPPPVAVPEARDNRFAHAEWTTNPVFDFLKQSYLITSRWAEGLVENAEGIDEHTRHKAQFYLRQIVGALSPSNFVLTNPELLRHTLEENGANLVRGMRMLAEDIEAGKGELRVRQTDPSSFEVGRNVAVTPGEVVFRNDLMELIQYAPQTETVVKRPFLIVPPWINKFYILDLNAQKSLIGWMVAQGLTVFCISWVNPDERHAQKDFESYMREGIEAAIDAIGVATGETEVAAAGYCVGGTLLAVTLAMQAATGNKRIKSATLLTTQVDFTHAGDLKVFADEEQIKSIEARMAKQGYLDGARMANAFNMLRPNDLIWSYVVNNYVKGKAPMAFDLLYWNADATRMPAANHSFYLRNCYLENNLAKGKMVIGNVRLDLKKVKVPVFNLATREDHIAPARSVFEGSSKFGGKVDYVLAGSGHIAGVVNPPAKPKYGYWTGGAAKGRLEDWIEAATEHKGSWWPYWFSWLEKQAPERVPARIPGAGGLASLGPAPGTYVRMKA</sequence>
<dbReference type="GO" id="GO:0016746">
    <property type="term" value="F:acyltransferase activity"/>
    <property type="evidence" value="ECO:0007669"/>
    <property type="project" value="UniProtKB-KW"/>
</dbReference>
<evidence type="ECO:0000256" key="2">
    <source>
        <dbReference type="ARBA" id="ARBA00022490"/>
    </source>
</evidence>
<keyword evidence="3" id="KW-0808">Transferase</keyword>
<dbReference type="SUPFAM" id="SSF53474">
    <property type="entry name" value="alpha/beta-Hydrolases"/>
    <property type="match status" value="1"/>
</dbReference>
<dbReference type="InterPro" id="IPR029058">
    <property type="entry name" value="AB_hydrolase_fold"/>
</dbReference>
<comment type="subcellular location">
    <subcellularLocation>
        <location evidence="1">Cytoplasm</location>
    </subcellularLocation>
</comment>
<comment type="caution">
    <text evidence="7">The sequence shown here is derived from an EMBL/GenBank/DDBJ whole genome shotgun (WGS) entry which is preliminary data.</text>
</comment>
<dbReference type="EMBL" id="VZZJ01000001">
    <property type="protein sequence ID" value="KAB1076259.1"/>
    <property type="molecule type" value="Genomic_DNA"/>
</dbReference>
<reference evidence="7 8" key="1">
    <citation type="submission" date="2019-09" db="EMBL/GenBank/DDBJ databases">
        <title>YIM 132548 draft genome.</title>
        <authorList>
            <person name="Jiang L."/>
        </authorList>
    </citation>
    <scope>NUCLEOTIDE SEQUENCE [LARGE SCALE GENOMIC DNA]</scope>
    <source>
        <strain evidence="7 8">YIM 132548</strain>
    </source>
</reference>
<evidence type="ECO:0000256" key="3">
    <source>
        <dbReference type="ARBA" id="ARBA00022679"/>
    </source>
</evidence>
<dbReference type="Gene3D" id="3.40.50.1820">
    <property type="entry name" value="alpha/beta hydrolase"/>
    <property type="match status" value="1"/>
</dbReference>
<evidence type="ECO:0000313" key="7">
    <source>
        <dbReference type="EMBL" id="KAB1076259.1"/>
    </source>
</evidence>
<dbReference type="InterPro" id="IPR010941">
    <property type="entry name" value="PhaC_N"/>
</dbReference>
<dbReference type="PANTHER" id="PTHR36837:SF5">
    <property type="entry name" value="POLY-3-HYDROXYBUTYRATE SYNTHASE"/>
    <property type="match status" value="1"/>
</dbReference>
<keyword evidence="8" id="KW-1185">Reference proteome</keyword>
<keyword evidence="2" id="KW-0963">Cytoplasm</keyword>
<proteinExistence type="predicted"/>
<feature type="domain" description="Poly-beta-hydroxybutyrate polymerase N-terminal" evidence="6">
    <location>
        <begin position="108"/>
        <end position="280"/>
    </location>
</feature>
<protein>
    <submittedName>
        <fullName evidence="7">Class I poly(R)-hydroxyalkanoic acid synthase</fullName>
    </submittedName>
</protein>
<organism evidence="7 8">
    <name type="scientific">Methylobacterium planeticum</name>
    <dbReference type="NCBI Taxonomy" id="2615211"/>
    <lineage>
        <taxon>Bacteria</taxon>
        <taxon>Pseudomonadati</taxon>
        <taxon>Pseudomonadota</taxon>
        <taxon>Alphaproteobacteria</taxon>
        <taxon>Hyphomicrobiales</taxon>
        <taxon>Methylobacteriaceae</taxon>
        <taxon>Methylobacterium</taxon>
    </lineage>
</organism>
<evidence type="ECO:0000259" key="5">
    <source>
        <dbReference type="Pfam" id="PF00561"/>
    </source>
</evidence>
<dbReference type="InterPro" id="IPR000073">
    <property type="entry name" value="AB_hydrolase_1"/>
</dbReference>
<dbReference type="RefSeq" id="WP_150961309.1">
    <property type="nucleotide sequence ID" value="NZ_VZZJ01000001.1"/>
</dbReference>
<dbReference type="Pfam" id="PF00561">
    <property type="entry name" value="Abhydrolase_1"/>
    <property type="match status" value="1"/>
</dbReference>
<name>A0A6N6MXR8_9HYPH</name>
<dbReference type="InterPro" id="IPR051321">
    <property type="entry name" value="PHA/PHB_synthase"/>
</dbReference>
<keyword evidence="4" id="KW-0012">Acyltransferase</keyword>
<evidence type="ECO:0000313" key="8">
    <source>
        <dbReference type="Proteomes" id="UP000441523"/>
    </source>
</evidence>
<accession>A0A6N6MXR8</accession>
<evidence type="ECO:0000256" key="4">
    <source>
        <dbReference type="ARBA" id="ARBA00023315"/>
    </source>
</evidence>
<evidence type="ECO:0000256" key="1">
    <source>
        <dbReference type="ARBA" id="ARBA00004496"/>
    </source>
</evidence>
<dbReference type="Proteomes" id="UP000441523">
    <property type="component" value="Unassembled WGS sequence"/>
</dbReference>
<dbReference type="AlphaFoldDB" id="A0A6N6MXR8"/>
<dbReference type="InterPro" id="IPR010963">
    <property type="entry name" value="PHA_synth_I"/>
</dbReference>
<feature type="domain" description="AB hydrolase-1" evidence="5">
    <location>
        <begin position="284"/>
        <end position="523"/>
    </location>
</feature>
<gene>
    <name evidence="7" type="primary">phaC</name>
    <name evidence="7" type="ORF">F6X51_01600</name>
</gene>
<dbReference type="Pfam" id="PF07167">
    <property type="entry name" value="PhaC_N"/>
    <property type="match status" value="1"/>
</dbReference>
<dbReference type="GO" id="GO:0005737">
    <property type="term" value="C:cytoplasm"/>
    <property type="evidence" value="ECO:0007669"/>
    <property type="project" value="UniProtKB-SubCell"/>
</dbReference>
<evidence type="ECO:0000259" key="6">
    <source>
        <dbReference type="Pfam" id="PF07167"/>
    </source>
</evidence>
<dbReference type="GO" id="GO:0042619">
    <property type="term" value="P:poly-hydroxybutyrate biosynthetic process"/>
    <property type="evidence" value="ECO:0007669"/>
    <property type="project" value="InterPro"/>
</dbReference>